<sequence>MTDLLFTPIRIGALDLPSRIVMAPLTRSRAAPGNVPSPLAIDYYRQRASAALIITEGTQISQQGQGYAWTPGIHTPAQIEGWAKVAEAVHQEGGRIVMQLWHVGRISHGVFQPGGARPVAPTIMPVPAKAFIPGPDGKGNFVDVPEPQELSIAGIQMIIADYVQAARNAMAAGLDGVELHAANGYLLDQFLNSASNWRTDRYGGSAENRARLLLEVVDAVAAAIGSERVGVRLAPMGKAFGMDEADPEALFQHVVGELEQRRLAYLHLVEPAVKGREIAAETDPRADALMRDIRARFSGPIILAGGYTRWNAEKALCDGRGDLIAFGRPFIANPDLPARLLIDAPLNEADPETFYGGDARGYTDYPTLAELAAQEVVS</sequence>
<dbReference type="CDD" id="cd02933">
    <property type="entry name" value="OYE_like_FMN"/>
    <property type="match status" value="1"/>
</dbReference>
<geneLocation type="plasmid" evidence="2 3">
    <name>unnamed1</name>
</geneLocation>
<dbReference type="PANTHER" id="PTHR22893">
    <property type="entry name" value="NADH OXIDOREDUCTASE-RELATED"/>
    <property type="match status" value="1"/>
</dbReference>
<feature type="domain" description="NADH:flavin oxidoreductase/NADH oxidase N-terminal" evidence="1">
    <location>
        <begin position="5"/>
        <end position="340"/>
    </location>
</feature>
<keyword evidence="3" id="KW-1185">Reference proteome</keyword>
<dbReference type="PANTHER" id="PTHR22893:SF91">
    <property type="entry name" value="NADPH DEHYDROGENASE 2-RELATED"/>
    <property type="match status" value="1"/>
</dbReference>
<gene>
    <name evidence="2" type="ORF">PQ457_17500</name>
</gene>
<dbReference type="Gene3D" id="3.20.20.70">
    <property type="entry name" value="Aldolase class I"/>
    <property type="match status" value="1"/>
</dbReference>
<dbReference type="EMBL" id="CP117418">
    <property type="protein sequence ID" value="WCT79859.1"/>
    <property type="molecule type" value="Genomic_DNA"/>
</dbReference>
<dbReference type="SUPFAM" id="SSF51395">
    <property type="entry name" value="FMN-linked oxidoreductases"/>
    <property type="match status" value="1"/>
</dbReference>
<accession>A0ABY7U685</accession>
<keyword evidence="2" id="KW-0614">Plasmid</keyword>
<protein>
    <submittedName>
        <fullName evidence="2">Alkene reductase</fullName>
    </submittedName>
</protein>
<name>A0ABY7U685_9SPHN</name>
<proteinExistence type="predicted"/>
<dbReference type="NCBIfam" id="NF007899">
    <property type="entry name" value="PRK10605.1"/>
    <property type="match status" value="1"/>
</dbReference>
<reference evidence="2 3" key="1">
    <citation type="submission" date="2023-02" db="EMBL/GenBank/DDBJ databases">
        <title>Genome sequence of Novosphingobium humi KACC 19094.</title>
        <authorList>
            <person name="Kim S."/>
            <person name="Heo J."/>
            <person name="Kwon S.-W."/>
        </authorList>
    </citation>
    <scope>NUCLEOTIDE SEQUENCE [LARGE SCALE GENOMIC DNA]</scope>
    <source>
        <strain evidence="2 3">KACC 19094</strain>
        <plasmid evidence="2 3">unnamed1</plasmid>
    </source>
</reference>
<evidence type="ECO:0000313" key="2">
    <source>
        <dbReference type="EMBL" id="WCT79859.1"/>
    </source>
</evidence>
<dbReference type="RefSeq" id="WP_273620131.1">
    <property type="nucleotide sequence ID" value="NZ_CP117418.1"/>
</dbReference>
<dbReference type="InterPro" id="IPR045247">
    <property type="entry name" value="Oye-like"/>
</dbReference>
<evidence type="ECO:0000259" key="1">
    <source>
        <dbReference type="Pfam" id="PF00724"/>
    </source>
</evidence>
<dbReference type="Pfam" id="PF00724">
    <property type="entry name" value="Oxidored_FMN"/>
    <property type="match status" value="1"/>
</dbReference>
<dbReference type="InterPro" id="IPR001155">
    <property type="entry name" value="OxRdtase_FMN_N"/>
</dbReference>
<dbReference type="InterPro" id="IPR013785">
    <property type="entry name" value="Aldolase_TIM"/>
</dbReference>
<dbReference type="Proteomes" id="UP001218231">
    <property type="component" value="Plasmid unnamed1"/>
</dbReference>
<organism evidence="2 3">
    <name type="scientific">Novosphingobium humi</name>
    <dbReference type="NCBI Taxonomy" id="2282397"/>
    <lineage>
        <taxon>Bacteria</taxon>
        <taxon>Pseudomonadati</taxon>
        <taxon>Pseudomonadota</taxon>
        <taxon>Alphaproteobacteria</taxon>
        <taxon>Sphingomonadales</taxon>
        <taxon>Sphingomonadaceae</taxon>
        <taxon>Novosphingobium</taxon>
    </lineage>
</organism>
<evidence type="ECO:0000313" key="3">
    <source>
        <dbReference type="Proteomes" id="UP001218231"/>
    </source>
</evidence>